<dbReference type="OrthoDB" id="9000293at2759"/>
<reference evidence="8" key="1">
    <citation type="submission" date="2019-05" db="EMBL/GenBank/DDBJ databases">
        <title>Annotation for the trematode Paragonimus heterotremus.</title>
        <authorList>
            <person name="Choi Y.-J."/>
        </authorList>
    </citation>
    <scope>NUCLEOTIDE SEQUENCE</scope>
    <source>
        <strain evidence="8">LC</strain>
    </source>
</reference>
<evidence type="ECO:0000256" key="3">
    <source>
        <dbReference type="ARBA" id="ARBA00022801"/>
    </source>
</evidence>
<dbReference type="EMBL" id="LUCH01005164">
    <property type="protein sequence ID" value="KAF5398293.1"/>
    <property type="molecule type" value="Genomic_DNA"/>
</dbReference>
<keyword evidence="3 6" id="KW-0378">Hydrolase</keyword>
<name>A0A8J4T498_9TREM</name>
<evidence type="ECO:0000259" key="7">
    <source>
        <dbReference type="Pfam" id="PF00135"/>
    </source>
</evidence>
<dbReference type="PANTHER" id="PTHR43918">
    <property type="entry name" value="ACETYLCHOLINESTERASE"/>
    <property type="match status" value="1"/>
</dbReference>
<comment type="caution">
    <text evidence="8">The sequence shown here is derived from an EMBL/GenBank/DDBJ whole genome shotgun (WGS) entry which is preliminary data.</text>
</comment>
<dbReference type="GO" id="GO:0006581">
    <property type="term" value="P:acetylcholine catabolic process"/>
    <property type="evidence" value="ECO:0007669"/>
    <property type="project" value="TreeGrafter"/>
</dbReference>
<feature type="domain" description="Carboxylesterase type B" evidence="7">
    <location>
        <begin position="9"/>
        <end position="462"/>
    </location>
</feature>
<feature type="non-terminal residue" evidence="8">
    <location>
        <position position="1"/>
    </location>
</feature>
<evidence type="ECO:0000256" key="2">
    <source>
        <dbReference type="ARBA" id="ARBA00022487"/>
    </source>
</evidence>
<evidence type="ECO:0000313" key="8">
    <source>
        <dbReference type="EMBL" id="KAF5398293.1"/>
    </source>
</evidence>
<dbReference type="GO" id="GO:0005615">
    <property type="term" value="C:extracellular space"/>
    <property type="evidence" value="ECO:0007669"/>
    <property type="project" value="TreeGrafter"/>
</dbReference>
<dbReference type="EC" id="3.1.1.-" evidence="6"/>
<feature type="active site" description="Acyl-ester intermediate" evidence="5">
    <location>
        <position position="134"/>
    </location>
</feature>
<dbReference type="InterPro" id="IPR002018">
    <property type="entry name" value="CarbesteraseB"/>
</dbReference>
<dbReference type="PROSITE" id="PS00941">
    <property type="entry name" value="CARBOXYLESTERASE_B_2"/>
    <property type="match status" value="1"/>
</dbReference>
<dbReference type="InterPro" id="IPR029058">
    <property type="entry name" value="AB_hydrolase_fold"/>
</dbReference>
<dbReference type="GO" id="GO:0003990">
    <property type="term" value="F:acetylcholinesterase activity"/>
    <property type="evidence" value="ECO:0007669"/>
    <property type="project" value="TreeGrafter"/>
</dbReference>
<dbReference type="GO" id="GO:0019695">
    <property type="term" value="P:choline metabolic process"/>
    <property type="evidence" value="ECO:0007669"/>
    <property type="project" value="TreeGrafter"/>
</dbReference>
<dbReference type="InterPro" id="IPR019826">
    <property type="entry name" value="Carboxylesterase_B_AS"/>
</dbReference>
<dbReference type="InterPro" id="IPR019819">
    <property type="entry name" value="Carboxylesterase_B_CS"/>
</dbReference>
<protein>
    <recommendedName>
        <fullName evidence="6">Carboxylic ester hydrolase</fullName>
        <ecNumber evidence="6">3.1.1.-</ecNumber>
    </recommendedName>
</protein>
<dbReference type="SUPFAM" id="SSF53474">
    <property type="entry name" value="alpha/beta-Hydrolases"/>
    <property type="match status" value="1"/>
</dbReference>
<keyword evidence="4" id="KW-1015">Disulfide bond</keyword>
<gene>
    <name evidence="8" type="ORF">PHET_08308</name>
</gene>
<dbReference type="Gene3D" id="3.40.50.1820">
    <property type="entry name" value="alpha/beta hydrolase"/>
    <property type="match status" value="1"/>
</dbReference>
<evidence type="ECO:0000256" key="6">
    <source>
        <dbReference type="RuleBase" id="RU361235"/>
    </source>
</evidence>
<dbReference type="InterPro" id="IPR000997">
    <property type="entry name" value="Cholinesterase"/>
</dbReference>
<evidence type="ECO:0000256" key="4">
    <source>
        <dbReference type="ARBA" id="ARBA00023157"/>
    </source>
</evidence>
<dbReference type="InterPro" id="IPR050654">
    <property type="entry name" value="AChE-related_enzymes"/>
</dbReference>
<proteinExistence type="inferred from homology"/>
<feature type="active site" description="Charge relay system" evidence="5">
    <location>
        <position position="398"/>
    </location>
</feature>
<dbReference type="PANTHER" id="PTHR43918:SF4">
    <property type="entry name" value="CARBOXYLIC ESTER HYDROLASE"/>
    <property type="match status" value="1"/>
</dbReference>
<feature type="active site" description="Charge relay system" evidence="5">
    <location>
        <position position="263"/>
    </location>
</feature>
<evidence type="ECO:0000256" key="1">
    <source>
        <dbReference type="ARBA" id="ARBA00005964"/>
    </source>
</evidence>
<dbReference type="AlphaFoldDB" id="A0A8J4T498"/>
<comment type="similarity">
    <text evidence="1 6">Belongs to the type-B carboxylesterase/lipase family.</text>
</comment>
<keyword evidence="2" id="KW-0719">Serine esterase</keyword>
<organism evidence="8 9">
    <name type="scientific">Paragonimus heterotremus</name>
    <dbReference type="NCBI Taxonomy" id="100268"/>
    <lineage>
        <taxon>Eukaryota</taxon>
        <taxon>Metazoa</taxon>
        <taxon>Spiralia</taxon>
        <taxon>Lophotrochozoa</taxon>
        <taxon>Platyhelminthes</taxon>
        <taxon>Trematoda</taxon>
        <taxon>Digenea</taxon>
        <taxon>Plagiorchiida</taxon>
        <taxon>Troglotremata</taxon>
        <taxon>Troglotrematidae</taxon>
        <taxon>Paragonimus</taxon>
    </lineage>
</organism>
<evidence type="ECO:0000256" key="5">
    <source>
        <dbReference type="PIRSR" id="PIRSR600997-1"/>
    </source>
</evidence>
<evidence type="ECO:0000313" key="9">
    <source>
        <dbReference type="Proteomes" id="UP000748531"/>
    </source>
</evidence>
<dbReference type="GO" id="GO:0005886">
    <property type="term" value="C:plasma membrane"/>
    <property type="evidence" value="ECO:0007669"/>
    <property type="project" value="TreeGrafter"/>
</dbReference>
<dbReference type="PRINTS" id="PR00878">
    <property type="entry name" value="CHOLNESTRASE"/>
</dbReference>
<keyword evidence="9" id="KW-1185">Reference proteome</keyword>
<dbReference type="PROSITE" id="PS00122">
    <property type="entry name" value="CARBOXYLESTERASE_B_1"/>
    <property type="match status" value="1"/>
</dbReference>
<accession>A0A8J4T498</accession>
<dbReference type="Pfam" id="PF00135">
    <property type="entry name" value="COesterase"/>
    <property type="match status" value="1"/>
</dbReference>
<sequence length="517" mass="59550">MFEDCPAAKMWHPNTPMSEDCLFLNIWVPTIQPSPEDSAPYEKLAVMIWIYGGSFYMGTSTLSVYDGRFLAARQNVIVVSLNYRVGPFGFLYMENEEVPGNMGLWDQRLAMKWVKENIDVFGGDPERITLFGESAGAVSVSTHVLSPWSHAYFTNAIMQSGSVFGYWALVTNTQALNRTNQFAKHLGCPNQHAADLITCMRKKSVNELLDAHDAMFDPASYFFVPFPPVLDNHFLPYENGHRFQQMLHLKPTGALMYGVNKNEGSYFLLYAFVKSNHWHGDKTQLPIANREDYLNCLRRVLDLNNDDNPEITEPLVRYTDFQYETYTHLPSPASWTERLEMISSDRSFKCPTIKMATAVINENRISGNRRAQTLPVYFYEFQHRTQSVQWPAWTGTMHGYEIEYVFGIPYSPQFQATYYRFTDEERKLSDMMMTYWANFARTGDPNMLPHGKQMMDLNQADGDDGDALLVEPEQRLKQVIDYLTEARLPASLSRSHLISWPQYNNKSSAFFIFKEDP</sequence>
<dbReference type="Proteomes" id="UP000748531">
    <property type="component" value="Unassembled WGS sequence"/>
</dbReference>